<dbReference type="AlphaFoldDB" id="A0A0L8GXN7"/>
<reference evidence="1" key="1">
    <citation type="submission" date="2015-07" db="EMBL/GenBank/DDBJ databases">
        <title>MeaNS - Measles Nucleotide Surveillance Program.</title>
        <authorList>
            <person name="Tran T."/>
            <person name="Druce J."/>
        </authorList>
    </citation>
    <scope>NUCLEOTIDE SEQUENCE</scope>
    <source>
        <strain evidence="1">UCB-OBI-ISO-001</strain>
        <tissue evidence="1">Gonad</tissue>
    </source>
</reference>
<name>A0A0L8GXN7_OCTBM</name>
<protein>
    <submittedName>
        <fullName evidence="1">Uncharacterized protein</fullName>
    </submittedName>
</protein>
<accession>A0A0L8GXN7</accession>
<organism evidence="1">
    <name type="scientific">Octopus bimaculoides</name>
    <name type="common">California two-spotted octopus</name>
    <dbReference type="NCBI Taxonomy" id="37653"/>
    <lineage>
        <taxon>Eukaryota</taxon>
        <taxon>Metazoa</taxon>
        <taxon>Spiralia</taxon>
        <taxon>Lophotrochozoa</taxon>
        <taxon>Mollusca</taxon>
        <taxon>Cephalopoda</taxon>
        <taxon>Coleoidea</taxon>
        <taxon>Octopodiformes</taxon>
        <taxon>Octopoda</taxon>
        <taxon>Incirrata</taxon>
        <taxon>Octopodidae</taxon>
        <taxon>Octopus</taxon>
    </lineage>
</organism>
<dbReference type="EMBL" id="KQ419989">
    <property type="protein sequence ID" value="KOF81816.1"/>
    <property type="molecule type" value="Genomic_DNA"/>
</dbReference>
<sequence>MVIMIQLSVYKSLDIRHRCFSLSLSLLHHYHHCHHHHHHTHFTSAFFETIILSKRQWFLSNLLLNCIKQPNTVHFLLFDNQVAVFSIWLFSPPKNIYHFFFFLDSCINCFHL</sequence>
<gene>
    <name evidence="1" type="ORF">OCBIM_22026108mg</name>
</gene>
<proteinExistence type="predicted"/>
<evidence type="ECO:0000313" key="1">
    <source>
        <dbReference type="EMBL" id="KOF81816.1"/>
    </source>
</evidence>